<evidence type="ECO:0000256" key="1">
    <source>
        <dbReference type="SAM" id="Phobius"/>
    </source>
</evidence>
<organism evidence="3">
    <name type="scientific">Polysiphonia urceolata</name>
    <name type="common">Red alga</name>
    <name type="synonym">Conferva urceolata</name>
    <dbReference type="NCBI Taxonomy" id="173545"/>
    <lineage>
        <taxon>Eukaryota</taxon>
        <taxon>Rhodophyta</taxon>
        <taxon>Florideophyceae</taxon>
        <taxon>Rhodymeniophycidae</taxon>
        <taxon>Ceramiales</taxon>
        <taxon>Rhodomelaceae</taxon>
        <taxon>Polysiphonioideae</taxon>
        <taxon>Polysiphonia</taxon>
    </lineage>
</organism>
<gene>
    <name evidence="3" type="primary">secG</name>
</gene>
<keyword evidence="1" id="KW-0812">Transmembrane</keyword>
<feature type="chain" id="PRO_5013029114" evidence="2">
    <location>
        <begin position="28"/>
        <end position="69"/>
    </location>
</feature>
<dbReference type="AlphaFoldDB" id="A0A1Z1MC66"/>
<protein>
    <submittedName>
        <fullName evidence="3">Preprotein-translocase subunit g</fullName>
    </submittedName>
</protein>
<dbReference type="EMBL" id="MF101428">
    <property type="protein sequence ID" value="ARW63543.1"/>
    <property type="molecule type" value="Genomic_DNA"/>
</dbReference>
<feature type="transmembrane region" description="Helical" evidence="1">
    <location>
        <begin position="45"/>
        <end position="67"/>
    </location>
</feature>
<name>A0A1Z1MC66_POLUR</name>
<geneLocation type="chloroplast" evidence="3"/>
<accession>A0A1Z1MC66</accession>
<proteinExistence type="predicted"/>
<evidence type="ECO:0000256" key="2">
    <source>
        <dbReference type="SAM" id="SignalP"/>
    </source>
</evidence>
<keyword evidence="1" id="KW-1133">Transmembrane helix</keyword>
<keyword evidence="3" id="KW-0150">Chloroplast</keyword>
<evidence type="ECO:0000313" key="3">
    <source>
        <dbReference type="EMBL" id="ARW63543.1"/>
    </source>
</evidence>
<keyword evidence="2" id="KW-0732">Signal</keyword>
<feature type="signal peptide" evidence="2">
    <location>
        <begin position="1"/>
        <end position="27"/>
    </location>
</feature>
<reference evidence="3" key="1">
    <citation type="journal article" date="2017" name="J. Phycol.">
        <title>Analysis of chloroplast genomes and a supermatrix inform reclassification of the Rhodomelaceae (Rhodophyta).</title>
        <authorList>
            <person name="Diaz-Tapia P."/>
            <person name="Maggs C.A."/>
            <person name="West J.A."/>
            <person name="Verbruggen H."/>
        </authorList>
    </citation>
    <scope>NUCLEOTIDE SEQUENCE</scope>
    <source>
        <strain evidence="3">PD550</strain>
    </source>
</reference>
<keyword evidence="1" id="KW-0472">Membrane</keyword>
<sequence length="69" mass="7963">MIIKFFWYLLSLLTVLLILLTIPSKSGFGSSISQNQVLNVRSSQISVKKFIIFIVLMFFIFSILLLIKH</sequence>
<keyword evidence="3" id="KW-0934">Plastid</keyword>
<dbReference type="RefSeq" id="YP_009394981.1">
    <property type="nucleotide sequence ID" value="NC_035275.1"/>
</dbReference>
<dbReference type="GeneID" id="33356931"/>